<feature type="chain" id="PRO_5006880840" evidence="1">
    <location>
        <begin position="17"/>
        <end position="231"/>
    </location>
</feature>
<dbReference type="EMBL" id="JYDV01000015">
    <property type="protein sequence ID" value="KRZ42234.1"/>
    <property type="molecule type" value="Genomic_DNA"/>
</dbReference>
<proteinExistence type="predicted"/>
<evidence type="ECO:0000313" key="3">
    <source>
        <dbReference type="Proteomes" id="UP000054826"/>
    </source>
</evidence>
<accession>A0A0V1K4S2</accession>
<protein>
    <submittedName>
        <fullName evidence="2">Uncharacterized protein</fullName>
    </submittedName>
</protein>
<organism evidence="2 3">
    <name type="scientific">Trichinella pseudospiralis</name>
    <name type="common">Parasitic roundworm</name>
    <dbReference type="NCBI Taxonomy" id="6337"/>
    <lineage>
        <taxon>Eukaryota</taxon>
        <taxon>Metazoa</taxon>
        <taxon>Ecdysozoa</taxon>
        <taxon>Nematoda</taxon>
        <taxon>Enoplea</taxon>
        <taxon>Dorylaimia</taxon>
        <taxon>Trichinellida</taxon>
        <taxon>Trichinellidae</taxon>
        <taxon>Trichinella</taxon>
    </lineage>
</organism>
<evidence type="ECO:0000256" key="1">
    <source>
        <dbReference type="SAM" id="SignalP"/>
    </source>
</evidence>
<reference evidence="2 3" key="1">
    <citation type="submission" date="2015-01" db="EMBL/GenBank/DDBJ databases">
        <title>Evolution of Trichinella species and genotypes.</title>
        <authorList>
            <person name="Korhonen P.K."/>
            <person name="Edoardo P."/>
            <person name="Giuseppe L.R."/>
            <person name="Gasser R.B."/>
        </authorList>
    </citation>
    <scope>NUCLEOTIDE SEQUENCE [LARGE SCALE GENOMIC DNA]</scope>
    <source>
        <strain evidence="2">ISS176</strain>
    </source>
</reference>
<name>A0A0V1K4S2_TRIPS</name>
<keyword evidence="1" id="KW-0732">Signal</keyword>
<sequence length="231" mass="26823">MVPWAAVSLSAQLCFTVQIIVQTNLRLQFPFTSSVALSNTQSIKSLFLFCNTVLNTLHFYNNRNYRRYLARFCLWFNLLVLVAEKCTQYQDLSIYLHALLFAGCFRLTALLSNWRDVSLHTLCMGMCNMRAFVRGSVKLYRIRCLVERLSILLIGWPDLSDRPSTIHSHHQSGSIVLGFNLDFSIQYFILVPVSVQFAITIESDEDRNVDRYFIWIQPILEPDQLIRLADR</sequence>
<comment type="caution">
    <text evidence="2">The sequence shown here is derived from an EMBL/GenBank/DDBJ whole genome shotgun (WGS) entry which is preliminary data.</text>
</comment>
<dbReference type="Proteomes" id="UP000054826">
    <property type="component" value="Unassembled WGS sequence"/>
</dbReference>
<evidence type="ECO:0000313" key="2">
    <source>
        <dbReference type="EMBL" id="KRZ42234.1"/>
    </source>
</evidence>
<feature type="signal peptide" evidence="1">
    <location>
        <begin position="1"/>
        <end position="16"/>
    </location>
</feature>
<dbReference type="AlphaFoldDB" id="A0A0V1K4S2"/>
<gene>
    <name evidence="2" type="ORF">T4C_6805</name>
</gene>